<evidence type="ECO:0000313" key="3">
    <source>
        <dbReference type="Proteomes" id="UP000054007"/>
    </source>
</evidence>
<dbReference type="AlphaFoldDB" id="A0A0D7B9W7"/>
<accession>A0A0D7B9W7</accession>
<protein>
    <recommendedName>
        <fullName evidence="1">Fungal-type protein kinase domain-containing protein</fullName>
    </recommendedName>
</protein>
<dbReference type="EMBL" id="KN880558">
    <property type="protein sequence ID" value="KIY66311.1"/>
    <property type="molecule type" value="Genomic_DNA"/>
</dbReference>
<dbReference type="Proteomes" id="UP000054007">
    <property type="component" value="Unassembled WGS sequence"/>
</dbReference>
<evidence type="ECO:0000259" key="1">
    <source>
        <dbReference type="Pfam" id="PF17667"/>
    </source>
</evidence>
<dbReference type="OrthoDB" id="5569250at2759"/>
<feature type="domain" description="Fungal-type protein kinase" evidence="1">
    <location>
        <begin position="1"/>
        <end position="73"/>
    </location>
</feature>
<sequence>MMYREAPDGTVLGVLIDFEMAWDVRDLEDGRLPKALQGTGQQPFRALDITKDKTLPHQYRYDLEAFVYSLLFLVGRYDFYATPQPSADGRETTLQLYCDTLLDWWDQPEAAARKEALILAMDDGRAKDLKMLEPLSGFKTVGKGLRDMVDALSQGYLSRALALKEGERFDDATLGGRVTYDRLLAAMDQ</sequence>
<dbReference type="Pfam" id="PF17667">
    <property type="entry name" value="Pkinase_fungal"/>
    <property type="match status" value="1"/>
</dbReference>
<keyword evidence="3" id="KW-1185">Reference proteome</keyword>
<name>A0A0D7B9W7_9AGAR</name>
<dbReference type="InterPro" id="IPR040976">
    <property type="entry name" value="Pkinase_fungal"/>
</dbReference>
<reference evidence="2 3" key="1">
    <citation type="journal article" date="2015" name="Fungal Genet. Biol.">
        <title>Evolution of novel wood decay mechanisms in Agaricales revealed by the genome sequences of Fistulina hepatica and Cylindrobasidium torrendii.</title>
        <authorList>
            <person name="Floudas D."/>
            <person name="Held B.W."/>
            <person name="Riley R."/>
            <person name="Nagy L.G."/>
            <person name="Koehler G."/>
            <person name="Ransdell A.S."/>
            <person name="Younus H."/>
            <person name="Chow J."/>
            <person name="Chiniquy J."/>
            <person name="Lipzen A."/>
            <person name="Tritt A."/>
            <person name="Sun H."/>
            <person name="Haridas S."/>
            <person name="LaButti K."/>
            <person name="Ohm R.A."/>
            <person name="Kues U."/>
            <person name="Blanchette R.A."/>
            <person name="Grigoriev I.V."/>
            <person name="Minto R.E."/>
            <person name="Hibbett D.S."/>
        </authorList>
    </citation>
    <scope>NUCLEOTIDE SEQUENCE [LARGE SCALE GENOMIC DNA]</scope>
    <source>
        <strain evidence="2 3">FP15055 ss-10</strain>
    </source>
</reference>
<proteinExistence type="predicted"/>
<evidence type="ECO:0000313" key="2">
    <source>
        <dbReference type="EMBL" id="KIY66311.1"/>
    </source>
</evidence>
<gene>
    <name evidence="2" type="ORF">CYLTODRAFT_34927</name>
</gene>
<organism evidence="2 3">
    <name type="scientific">Cylindrobasidium torrendii FP15055 ss-10</name>
    <dbReference type="NCBI Taxonomy" id="1314674"/>
    <lineage>
        <taxon>Eukaryota</taxon>
        <taxon>Fungi</taxon>
        <taxon>Dikarya</taxon>
        <taxon>Basidiomycota</taxon>
        <taxon>Agaricomycotina</taxon>
        <taxon>Agaricomycetes</taxon>
        <taxon>Agaricomycetidae</taxon>
        <taxon>Agaricales</taxon>
        <taxon>Marasmiineae</taxon>
        <taxon>Physalacriaceae</taxon>
        <taxon>Cylindrobasidium</taxon>
    </lineage>
</organism>